<evidence type="ECO:0008006" key="3">
    <source>
        <dbReference type="Google" id="ProtNLM"/>
    </source>
</evidence>
<dbReference type="RefSeq" id="WP_118259298.1">
    <property type="nucleotide sequence ID" value="NZ_CAMBJK010000062.1"/>
</dbReference>
<gene>
    <name evidence="1" type="ORF">DWW18_05920</name>
</gene>
<comment type="caution">
    <text evidence="1">The sequence shown here is derived from an EMBL/GenBank/DDBJ whole genome shotgun (WGS) entry which is preliminary data.</text>
</comment>
<organism evidence="1 2">
    <name type="scientific">Butyricimonas virosa</name>
    <dbReference type="NCBI Taxonomy" id="544645"/>
    <lineage>
        <taxon>Bacteria</taxon>
        <taxon>Pseudomonadati</taxon>
        <taxon>Bacteroidota</taxon>
        <taxon>Bacteroidia</taxon>
        <taxon>Bacteroidales</taxon>
        <taxon>Odoribacteraceae</taxon>
        <taxon>Butyricimonas</taxon>
    </lineage>
</organism>
<dbReference type="AlphaFoldDB" id="A0A412X3B4"/>
<sequence>MKIRTIICGIVLFTFICTCYMCKEDYSELGCDGSVGLKENYMDFGEEGGKHFFQVNNSAWWVNSWRTIVDGDTIITTLYYSDSTSNFPIKEKWFSIDIFDGGLTISIDENKEKSLRELFVGLQSGNCFDGILIEQLK</sequence>
<name>A0A412X3B4_9BACT</name>
<dbReference type="Proteomes" id="UP000283589">
    <property type="component" value="Unassembled WGS sequence"/>
</dbReference>
<protein>
    <recommendedName>
        <fullName evidence="3">BACON domain-containing protein</fullName>
    </recommendedName>
</protein>
<accession>A0A412X3B4</accession>
<dbReference type="EMBL" id="QRZA01000005">
    <property type="protein sequence ID" value="RGV35109.1"/>
    <property type="molecule type" value="Genomic_DNA"/>
</dbReference>
<proteinExistence type="predicted"/>
<reference evidence="1 2" key="1">
    <citation type="submission" date="2018-08" db="EMBL/GenBank/DDBJ databases">
        <title>A genome reference for cultivated species of the human gut microbiota.</title>
        <authorList>
            <person name="Zou Y."/>
            <person name="Xue W."/>
            <person name="Luo G."/>
        </authorList>
    </citation>
    <scope>NUCLEOTIDE SEQUENCE [LARGE SCALE GENOMIC DNA]</scope>
    <source>
        <strain evidence="1 2">AF14-49</strain>
    </source>
</reference>
<evidence type="ECO:0000313" key="1">
    <source>
        <dbReference type="EMBL" id="RGV35109.1"/>
    </source>
</evidence>
<evidence type="ECO:0000313" key="2">
    <source>
        <dbReference type="Proteomes" id="UP000283589"/>
    </source>
</evidence>